<feature type="transmembrane region" description="Helical" evidence="1">
    <location>
        <begin position="212"/>
        <end position="229"/>
    </location>
</feature>
<feature type="transmembrane region" description="Helical" evidence="1">
    <location>
        <begin position="235"/>
        <end position="252"/>
    </location>
</feature>
<evidence type="ECO:0000256" key="1">
    <source>
        <dbReference type="SAM" id="Phobius"/>
    </source>
</evidence>
<proteinExistence type="predicted"/>
<evidence type="ECO:0000313" key="2">
    <source>
        <dbReference type="EMBL" id="MCB7388348.1"/>
    </source>
</evidence>
<organism evidence="2 3">
    <name type="scientific">Bariatricus massiliensis</name>
    <dbReference type="NCBI Taxonomy" id="1745713"/>
    <lineage>
        <taxon>Bacteria</taxon>
        <taxon>Bacillati</taxon>
        <taxon>Bacillota</taxon>
        <taxon>Clostridia</taxon>
        <taxon>Lachnospirales</taxon>
        <taxon>Lachnospiraceae</taxon>
        <taxon>Bariatricus</taxon>
    </lineage>
</organism>
<sequence>MKVNKKAKEVIQLVLLILGGAVTITGGTTGNLDVMSSGVIILWLDNVWYAAMDFQKRFHFFVFQITFFTFLMGRMVVNYLDGKKWWLEAEQVTKNNVFALTVMALSLVAMLIGAYLTEKLCIKSNKAIKKEKEKKAQFKKNLQSVALLMFFVTMIFFAIQEGEKLIYMAGKSYLDYYTGFHSQLPGIVYTIASFMKYSLCIYLATMPYKKRTIIPLVLYEFSAIPSLLVGMRNPFIQNALFILAYYVLRNVIDNKEKWIGKIEKIILVVGIPSTLIFMTAFAFIRSGASVRNANPFKLLLGFFEGQGVTINVLSRGYGYCLNLPERDFRNYTFGGIIDYFVHGTVGQRLFGTSPLPDGNCYTNGRLSNNLAHNLSYTVMQDNYLKGQGLGSSYLLENYIDFGYIGVAVFSLVLGGILIYFMRGIKYNNLLNIIIMVSLTGIFYIPRAEATGWLTFIVTIQFWACTVGCYVGAWIIENNQWIYVLFKKLRLFPKE</sequence>
<name>A0ABS8DIU8_9FIRM</name>
<feature type="transmembrane region" description="Helical" evidence="1">
    <location>
        <begin position="401"/>
        <end position="421"/>
    </location>
</feature>
<protein>
    <submittedName>
        <fullName evidence="2">O-antigen polysaccharide polymerase Wzy family protein</fullName>
    </submittedName>
</protein>
<dbReference type="NCBIfam" id="TIGR04370">
    <property type="entry name" value="glyco_rpt_poly"/>
    <property type="match status" value="1"/>
</dbReference>
<dbReference type="EMBL" id="JAJCIS010000010">
    <property type="protein sequence ID" value="MCB7388348.1"/>
    <property type="molecule type" value="Genomic_DNA"/>
</dbReference>
<keyword evidence="1" id="KW-1133">Transmembrane helix</keyword>
<keyword evidence="1" id="KW-0812">Transmembrane</keyword>
<gene>
    <name evidence="2" type="ORF">LIZ65_13755</name>
</gene>
<evidence type="ECO:0000313" key="3">
    <source>
        <dbReference type="Proteomes" id="UP001299546"/>
    </source>
</evidence>
<dbReference type="Proteomes" id="UP001299546">
    <property type="component" value="Unassembled WGS sequence"/>
</dbReference>
<feature type="transmembrane region" description="Helical" evidence="1">
    <location>
        <begin position="97"/>
        <end position="117"/>
    </location>
</feature>
<dbReference type="InterPro" id="IPR029468">
    <property type="entry name" value="O-ag_pol_Wzy"/>
</dbReference>
<keyword evidence="3" id="KW-1185">Reference proteome</keyword>
<feature type="transmembrane region" description="Helical" evidence="1">
    <location>
        <begin position="33"/>
        <end position="51"/>
    </location>
</feature>
<accession>A0ABS8DIU8</accession>
<reference evidence="2 3" key="1">
    <citation type="submission" date="2021-10" db="EMBL/GenBank/DDBJ databases">
        <title>Collection of gut derived symbiotic bacterial strains cultured from healthy donors.</title>
        <authorList>
            <person name="Lin H."/>
            <person name="Littmann E."/>
            <person name="Kohout C."/>
            <person name="Pamer E.G."/>
        </authorList>
    </citation>
    <scope>NUCLEOTIDE SEQUENCE [LARGE SCALE GENOMIC DNA]</scope>
    <source>
        <strain evidence="2 3">DFI.1.165</strain>
    </source>
</reference>
<feature type="transmembrane region" description="Helical" evidence="1">
    <location>
        <begin position="186"/>
        <end position="205"/>
    </location>
</feature>
<feature type="transmembrane region" description="Helical" evidence="1">
    <location>
        <begin position="428"/>
        <end position="445"/>
    </location>
</feature>
<comment type="caution">
    <text evidence="2">The sequence shown here is derived from an EMBL/GenBank/DDBJ whole genome shotgun (WGS) entry which is preliminary data.</text>
</comment>
<dbReference type="RefSeq" id="WP_066731361.1">
    <property type="nucleotide sequence ID" value="NZ_JAJCIQ010000010.1"/>
</dbReference>
<dbReference type="Pfam" id="PF14296">
    <property type="entry name" value="O-ag_pol_Wzy"/>
    <property type="match status" value="1"/>
</dbReference>
<keyword evidence="1" id="KW-0472">Membrane</keyword>
<feature type="transmembrane region" description="Helical" evidence="1">
    <location>
        <begin position="451"/>
        <end position="475"/>
    </location>
</feature>
<feature type="transmembrane region" description="Helical" evidence="1">
    <location>
        <begin position="138"/>
        <end position="159"/>
    </location>
</feature>
<feature type="transmembrane region" description="Helical" evidence="1">
    <location>
        <begin position="264"/>
        <end position="284"/>
    </location>
</feature>
<feature type="transmembrane region" description="Helical" evidence="1">
    <location>
        <begin position="58"/>
        <end position="77"/>
    </location>
</feature>